<reference evidence="3 4" key="1">
    <citation type="submission" date="2017-11" db="EMBL/GenBank/DDBJ databases">
        <authorList>
            <person name="Han C.G."/>
        </authorList>
    </citation>
    <scope>NUCLEOTIDE SEQUENCE [LARGE SCALE GENOMIC DNA]</scope>
    <source>
        <strain evidence="3 4">HCNT1</strain>
    </source>
</reference>
<protein>
    <recommendedName>
        <fullName evidence="5">Transmembrane protein</fullName>
    </recommendedName>
</protein>
<keyword evidence="2" id="KW-0812">Transmembrane</keyword>
<evidence type="ECO:0000313" key="4">
    <source>
        <dbReference type="Proteomes" id="UP000232164"/>
    </source>
</evidence>
<feature type="transmembrane region" description="Helical" evidence="2">
    <location>
        <begin position="202"/>
        <end position="221"/>
    </location>
</feature>
<sequence length="484" mass="54909">MAARFEALNRLWETVRESNHDFRSSTDIFPILDVEKVSRSLELVDRGTENGSANQPVKTARALDDVEQRIVAKVEEEKKASYQTLEDRFHHFSERLRNLDFEGQFGLIRQANATSLSDFKAEANKGEDELHGLRRDLQVAEDELANFKRDHNLNRAAKITSPALWFFKISFVIFLILVETVMNGKFLAEGSEQGLLGGVLEAVIFALVNIGYAILLAFICVRLIVHRSAFRRFVGFLVFLAYLAVAVIINLALAHYREIAEVSFSGAGVEVIHRLKTAPLGLVDLKSWLLLGLGFLFSVAAFADACSMTDPYPGFAGTEKRLNAKRARYTNRKDDLIENLRDIRDDHNQKVDDIIRELSNRRQDFQATISHRSRVASLFVEHQNQLEKGANSLLTIYREANRKARTTPEPKYFLTSYKMERLNAVPEVVGELNDKDLAQRIQQHQEELSTQMQRIGEEFEAAIGRYHQLDNLFPGGVNGQTQVA</sequence>
<organism evidence="3 4">
    <name type="scientific">Rhizobium sullae</name>
    <name type="common">Rhizobium hedysari</name>
    <dbReference type="NCBI Taxonomy" id="50338"/>
    <lineage>
        <taxon>Bacteria</taxon>
        <taxon>Pseudomonadati</taxon>
        <taxon>Pseudomonadota</taxon>
        <taxon>Alphaproteobacteria</taxon>
        <taxon>Hyphomicrobiales</taxon>
        <taxon>Rhizobiaceae</taxon>
        <taxon>Rhizobium/Agrobacterium group</taxon>
        <taxon>Rhizobium</taxon>
    </lineage>
</organism>
<evidence type="ECO:0000256" key="2">
    <source>
        <dbReference type="SAM" id="Phobius"/>
    </source>
</evidence>
<evidence type="ECO:0000256" key="1">
    <source>
        <dbReference type="SAM" id="Coils"/>
    </source>
</evidence>
<keyword evidence="2" id="KW-0472">Membrane</keyword>
<gene>
    <name evidence="3" type="ORF">CWR43_14440</name>
</gene>
<dbReference type="RefSeq" id="WP_100771538.1">
    <property type="nucleotide sequence ID" value="NZ_PIQN01000008.1"/>
</dbReference>
<feature type="coiled-coil region" evidence="1">
    <location>
        <begin position="319"/>
        <end position="357"/>
    </location>
</feature>
<comment type="caution">
    <text evidence="3">The sequence shown here is derived from an EMBL/GenBank/DDBJ whole genome shotgun (WGS) entry which is preliminary data.</text>
</comment>
<feature type="transmembrane region" description="Helical" evidence="2">
    <location>
        <begin position="233"/>
        <end position="256"/>
    </location>
</feature>
<reference evidence="3 4" key="2">
    <citation type="submission" date="2017-12" db="EMBL/GenBank/DDBJ databases">
        <title>Genome sequence of Rhizobium sullae HCNT1 isolated from Sulla coronaria nodules and featuring peculiar denitrification phenotypes.</title>
        <authorList>
            <person name="De Diego-Diaz B."/>
            <person name="Treu L."/>
            <person name="Campanaro S."/>
            <person name="Da Silva Duarte V."/>
            <person name="Basaglia M."/>
            <person name="Favaro L."/>
            <person name="Casella S."/>
            <person name="Squartini A."/>
        </authorList>
    </citation>
    <scope>NUCLEOTIDE SEQUENCE [LARGE SCALE GENOMIC DNA]</scope>
    <source>
        <strain evidence="3 4">HCNT1</strain>
    </source>
</reference>
<keyword evidence="2" id="KW-1133">Transmembrane helix</keyword>
<dbReference type="Proteomes" id="UP000232164">
    <property type="component" value="Unassembled WGS sequence"/>
</dbReference>
<dbReference type="AlphaFoldDB" id="A0A2N0DAW3"/>
<proteinExistence type="predicted"/>
<evidence type="ECO:0000313" key="3">
    <source>
        <dbReference type="EMBL" id="PKA43238.1"/>
    </source>
</evidence>
<accession>A0A2N0DAW3</accession>
<dbReference type="EMBL" id="PIQN01000008">
    <property type="protein sequence ID" value="PKA43238.1"/>
    <property type="molecule type" value="Genomic_DNA"/>
</dbReference>
<evidence type="ECO:0008006" key="5">
    <source>
        <dbReference type="Google" id="ProtNLM"/>
    </source>
</evidence>
<feature type="transmembrane region" description="Helical" evidence="2">
    <location>
        <begin position="163"/>
        <end position="182"/>
    </location>
</feature>
<feature type="coiled-coil region" evidence="1">
    <location>
        <begin position="116"/>
        <end position="150"/>
    </location>
</feature>
<name>A0A2N0DAW3_RHISU</name>
<keyword evidence="1" id="KW-0175">Coiled coil</keyword>